<dbReference type="Proteomes" id="UP000250235">
    <property type="component" value="Unassembled WGS sequence"/>
</dbReference>
<feature type="region of interest" description="Disordered" evidence="1">
    <location>
        <begin position="236"/>
        <end position="314"/>
    </location>
</feature>
<feature type="compositionally biased region" description="Basic and acidic residues" evidence="1">
    <location>
        <begin position="163"/>
        <end position="173"/>
    </location>
</feature>
<dbReference type="AlphaFoldDB" id="A0A2Z7AT49"/>
<gene>
    <name evidence="2" type="ORF">F511_25895</name>
</gene>
<protein>
    <submittedName>
        <fullName evidence="2">Uncharacterized protein</fullName>
    </submittedName>
</protein>
<evidence type="ECO:0000313" key="3">
    <source>
        <dbReference type="Proteomes" id="UP000250235"/>
    </source>
</evidence>
<name>A0A2Z7AT49_9LAMI</name>
<accession>A0A2Z7AT49</accession>
<dbReference type="EMBL" id="KV014379">
    <property type="protein sequence ID" value="KZV22382.1"/>
    <property type="molecule type" value="Genomic_DNA"/>
</dbReference>
<feature type="region of interest" description="Disordered" evidence="1">
    <location>
        <begin position="343"/>
        <end position="378"/>
    </location>
</feature>
<organism evidence="2 3">
    <name type="scientific">Dorcoceras hygrometricum</name>
    <dbReference type="NCBI Taxonomy" id="472368"/>
    <lineage>
        <taxon>Eukaryota</taxon>
        <taxon>Viridiplantae</taxon>
        <taxon>Streptophyta</taxon>
        <taxon>Embryophyta</taxon>
        <taxon>Tracheophyta</taxon>
        <taxon>Spermatophyta</taxon>
        <taxon>Magnoliopsida</taxon>
        <taxon>eudicotyledons</taxon>
        <taxon>Gunneridae</taxon>
        <taxon>Pentapetalae</taxon>
        <taxon>asterids</taxon>
        <taxon>lamiids</taxon>
        <taxon>Lamiales</taxon>
        <taxon>Gesneriaceae</taxon>
        <taxon>Didymocarpoideae</taxon>
        <taxon>Trichosporeae</taxon>
        <taxon>Loxocarpinae</taxon>
        <taxon>Dorcoceras</taxon>
    </lineage>
</organism>
<sequence length="458" mass="49993">MLVSISGSFDLSESGSTGLLLLRRFVWYCFWKLVSSLERLRDITLLYSVSISIGFRLSLRCEICVGWDCFVVIVAQKILSYGFDWAVKMRIRLPELETSICDAKYHVSLALSVIFRGSWGDVARRFTMIRWAQKLKISKSIKTGPDIACRPENFTGCQGQARTKPDKKSDQPSRHHRRLAGAAAGGGATTTKIAAAAHDAARIVRSSAPQASHGRPPSLATGRPLAVHRRTHASHNHLAMGGEQRRNDPASKRTAALDQPRNGLRKAARPEARPGARRIGHDARQACKLRPSLARQAHGQRASSARDGARRGAAACGGVGRSIYHQSGPRPEPRLLRQPALEALTNSARTDSPRRVCRKQLSGERSGGGGGDDRRRLMRGRGGGQQALGCEICVGWDFFVVIVAQKILKVWMMSVEDEWVTPVYLISLLGPVSHYERSYHGFIAGRGVDPAGCAPGGG</sequence>
<feature type="compositionally biased region" description="Low complexity" evidence="1">
    <location>
        <begin position="299"/>
        <end position="314"/>
    </location>
</feature>
<feature type="compositionally biased region" description="Basic and acidic residues" evidence="1">
    <location>
        <begin position="268"/>
        <end position="285"/>
    </location>
</feature>
<reference evidence="2 3" key="1">
    <citation type="journal article" date="2015" name="Proc. Natl. Acad. Sci. U.S.A.">
        <title>The resurrection genome of Boea hygrometrica: A blueprint for survival of dehydration.</title>
        <authorList>
            <person name="Xiao L."/>
            <person name="Yang G."/>
            <person name="Zhang L."/>
            <person name="Yang X."/>
            <person name="Zhao S."/>
            <person name="Ji Z."/>
            <person name="Zhou Q."/>
            <person name="Hu M."/>
            <person name="Wang Y."/>
            <person name="Chen M."/>
            <person name="Xu Y."/>
            <person name="Jin H."/>
            <person name="Xiao X."/>
            <person name="Hu G."/>
            <person name="Bao F."/>
            <person name="Hu Y."/>
            <person name="Wan P."/>
            <person name="Li L."/>
            <person name="Deng X."/>
            <person name="Kuang T."/>
            <person name="Xiang C."/>
            <person name="Zhu J.K."/>
            <person name="Oliver M.J."/>
            <person name="He Y."/>
        </authorList>
    </citation>
    <scope>NUCLEOTIDE SEQUENCE [LARGE SCALE GENOMIC DNA]</scope>
    <source>
        <strain evidence="3">cv. XS01</strain>
    </source>
</reference>
<keyword evidence="3" id="KW-1185">Reference proteome</keyword>
<evidence type="ECO:0000313" key="2">
    <source>
        <dbReference type="EMBL" id="KZV22382.1"/>
    </source>
</evidence>
<proteinExistence type="predicted"/>
<feature type="region of interest" description="Disordered" evidence="1">
    <location>
        <begin position="153"/>
        <end position="189"/>
    </location>
</feature>
<feature type="region of interest" description="Disordered" evidence="1">
    <location>
        <begin position="205"/>
        <end position="224"/>
    </location>
</feature>
<evidence type="ECO:0000256" key="1">
    <source>
        <dbReference type="SAM" id="MobiDB-lite"/>
    </source>
</evidence>